<evidence type="ECO:0000313" key="1">
    <source>
        <dbReference type="EMBL" id="KAA6313882.1"/>
    </source>
</evidence>
<sequence>MSLANSDYGYPTGKHRYRYVVPARMASLDCGYPVNSCIGYPIGK</sequence>
<name>A0A5J4PXT5_9ZZZZ</name>
<organism evidence="1">
    <name type="scientific">termite gut metagenome</name>
    <dbReference type="NCBI Taxonomy" id="433724"/>
    <lineage>
        <taxon>unclassified sequences</taxon>
        <taxon>metagenomes</taxon>
        <taxon>organismal metagenomes</taxon>
    </lineage>
</organism>
<proteinExistence type="predicted"/>
<dbReference type="AlphaFoldDB" id="A0A5J4PXT5"/>
<protein>
    <submittedName>
        <fullName evidence="1">Uncharacterized protein</fullName>
    </submittedName>
</protein>
<feature type="non-terminal residue" evidence="1">
    <location>
        <position position="44"/>
    </location>
</feature>
<gene>
    <name evidence="1" type="ORF">EZS27_035416</name>
</gene>
<accession>A0A5J4PXT5</accession>
<dbReference type="EMBL" id="SNRY01005882">
    <property type="protein sequence ID" value="KAA6313882.1"/>
    <property type="molecule type" value="Genomic_DNA"/>
</dbReference>
<reference evidence="1" key="1">
    <citation type="submission" date="2019-03" db="EMBL/GenBank/DDBJ databases">
        <title>Single cell metagenomics reveals metabolic interactions within the superorganism composed of flagellate Streblomastix strix and complex community of Bacteroidetes bacteria on its surface.</title>
        <authorList>
            <person name="Treitli S.C."/>
            <person name="Kolisko M."/>
            <person name="Husnik F."/>
            <person name="Keeling P."/>
            <person name="Hampl V."/>
        </authorList>
    </citation>
    <scope>NUCLEOTIDE SEQUENCE</scope>
    <source>
        <strain evidence="1">STM</strain>
    </source>
</reference>
<comment type="caution">
    <text evidence="1">The sequence shown here is derived from an EMBL/GenBank/DDBJ whole genome shotgun (WGS) entry which is preliminary data.</text>
</comment>